<accession>A0A016WEB7</accession>
<dbReference type="Proteomes" id="UP000024635">
    <property type="component" value="Unassembled WGS sequence"/>
</dbReference>
<reference evidence="2" key="1">
    <citation type="journal article" date="2015" name="Nat. Genet.">
        <title>The genome and transcriptome of the zoonotic hookworm Ancylostoma ceylanicum identify infection-specific gene families.</title>
        <authorList>
            <person name="Schwarz E.M."/>
            <person name="Hu Y."/>
            <person name="Antoshechkin I."/>
            <person name="Miller M.M."/>
            <person name="Sternberg P.W."/>
            <person name="Aroian R.V."/>
        </authorList>
    </citation>
    <scope>NUCLEOTIDE SEQUENCE</scope>
    <source>
        <strain evidence="2">HY135</strain>
    </source>
</reference>
<proteinExistence type="predicted"/>
<keyword evidence="2" id="KW-1185">Reference proteome</keyword>
<sequence>MQVNCNFQTEFFQSTDEVGAQKHLRRALMVRRYKESTVKRFDATKPSQLSKSKLAAPYDSQGANAGIFYFIKLDSTDEVMVSDIPVLF</sequence>
<dbReference type="EMBL" id="JARK01000337">
    <property type="protein sequence ID" value="EYC38174.1"/>
    <property type="molecule type" value="Genomic_DNA"/>
</dbReference>
<dbReference type="AlphaFoldDB" id="A0A016WEB7"/>
<organism evidence="1 2">
    <name type="scientific">Ancylostoma ceylanicum</name>
    <dbReference type="NCBI Taxonomy" id="53326"/>
    <lineage>
        <taxon>Eukaryota</taxon>
        <taxon>Metazoa</taxon>
        <taxon>Ecdysozoa</taxon>
        <taxon>Nematoda</taxon>
        <taxon>Chromadorea</taxon>
        <taxon>Rhabditida</taxon>
        <taxon>Rhabditina</taxon>
        <taxon>Rhabditomorpha</taxon>
        <taxon>Strongyloidea</taxon>
        <taxon>Ancylostomatidae</taxon>
        <taxon>Ancylostomatinae</taxon>
        <taxon>Ancylostoma</taxon>
    </lineage>
</organism>
<gene>
    <name evidence="1" type="primary">Acey_s0737.g1946</name>
    <name evidence="1" type="ORF">Y032_0737g1946</name>
</gene>
<comment type="caution">
    <text evidence="1">The sequence shown here is derived from an EMBL/GenBank/DDBJ whole genome shotgun (WGS) entry which is preliminary data.</text>
</comment>
<name>A0A016WEB7_9BILA</name>
<protein>
    <submittedName>
        <fullName evidence="1">Uncharacterized protein</fullName>
    </submittedName>
</protein>
<evidence type="ECO:0000313" key="2">
    <source>
        <dbReference type="Proteomes" id="UP000024635"/>
    </source>
</evidence>
<evidence type="ECO:0000313" key="1">
    <source>
        <dbReference type="EMBL" id="EYC38174.1"/>
    </source>
</evidence>